<dbReference type="PANTHER" id="PTHR45138:SF9">
    <property type="entry name" value="DIGUANYLATE CYCLASE DGCM-RELATED"/>
    <property type="match status" value="1"/>
</dbReference>
<dbReference type="Gene3D" id="3.30.70.270">
    <property type="match status" value="1"/>
</dbReference>
<keyword evidence="7" id="KW-1185">Reference proteome</keyword>
<dbReference type="SMART" id="SM00267">
    <property type="entry name" value="GGDEF"/>
    <property type="match status" value="1"/>
</dbReference>
<feature type="domain" description="GGDEF" evidence="5">
    <location>
        <begin position="186"/>
        <end position="319"/>
    </location>
</feature>
<feature type="compositionally biased region" description="Low complexity" evidence="3">
    <location>
        <begin position="121"/>
        <end position="130"/>
    </location>
</feature>
<dbReference type="PROSITE" id="PS50887">
    <property type="entry name" value="GGDEF"/>
    <property type="match status" value="1"/>
</dbReference>
<dbReference type="InterPro" id="IPR050469">
    <property type="entry name" value="Diguanylate_Cyclase"/>
</dbReference>
<evidence type="ECO:0000313" key="7">
    <source>
        <dbReference type="Proteomes" id="UP001368500"/>
    </source>
</evidence>
<feature type="transmembrane region" description="Helical" evidence="4">
    <location>
        <begin position="20"/>
        <end position="39"/>
    </location>
</feature>
<dbReference type="RefSeq" id="WP_341372662.1">
    <property type="nucleotide sequence ID" value="NZ_JBBUTF010000003.1"/>
</dbReference>
<reference evidence="6 7" key="1">
    <citation type="submission" date="2024-04" db="EMBL/GenBank/DDBJ databases">
        <title>Novel species of the genus Ideonella isolated from streams.</title>
        <authorList>
            <person name="Lu H."/>
        </authorList>
    </citation>
    <scope>NUCLEOTIDE SEQUENCE [LARGE SCALE GENOMIC DNA]</scope>
    <source>
        <strain evidence="6 7">BYS139W</strain>
    </source>
</reference>
<dbReference type="InterPro" id="IPR043128">
    <property type="entry name" value="Rev_trsase/Diguanyl_cyclase"/>
</dbReference>
<sequence>MNPVQIPVRSDAPPETPVAWGPLLAGTATAGLLAAGLGYGLQHSLPGGASWAGAAIGASVALVSTPLLLLWRARPGGPASTPGAPASARGTAAPAVEQRQRQATADVLRWSLGQDRRGRSAETAAGAATAQPVPPSGAARAPVAAQTLSEALHADAVRDALTGAYTQQHFIAATDREWSRLRRHQEDAALLMVDTDHFRMLNERWGQACGDAMLVETTRQIAAMLRQYDLLARFGGGVLVIYLPHTDPLGALDVAERIRERVAGIRLSWNGETVRATVSVGVAGIGAAHAALDDAIADAGTALRAAKSAGRNCVRAAPIPPRRGADSVSVDRRSV</sequence>
<dbReference type="PANTHER" id="PTHR45138">
    <property type="entry name" value="REGULATORY COMPONENTS OF SENSORY TRANSDUCTION SYSTEM"/>
    <property type="match status" value="1"/>
</dbReference>
<feature type="transmembrane region" description="Helical" evidence="4">
    <location>
        <begin position="51"/>
        <end position="71"/>
    </location>
</feature>
<dbReference type="SUPFAM" id="SSF55073">
    <property type="entry name" value="Nucleotide cyclase"/>
    <property type="match status" value="1"/>
</dbReference>
<keyword evidence="4" id="KW-1133">Transmembrane helix</keyword>
<dbReference type="InterPro" id="IPR000160">
    <property type="entry name" value="GGDEF_dom"/>
</dbReference>
<evidence type="ECO:0000256" key="2">
    <source>
        <dbReference type="ARBA" id="ARBA00034247"/>
    </source>
</evidence>
<dbReference type="Pfam" id="PF00990">
    <property type="entry name" value="GGDEF"/>
    <property type="match status" value="1"/>
</dbReference>
<keyword evidence="4" id="KW-0812">Transmembrane</keyword>
<comment type="catalytic activity">
    <reaction evidence="2">
        <text>2 GTP = 3',3'-c-di-GMP + 2 diphosphate</text>
        <dbReference type="Rhea" id="RHEA:24898"/>
        <dbReference type="ChEBI" id="CHEBI:33019"/>
        <dbReference type="ChEBI" id="CHEBI:37565"/>
        <dbReference type="ChEBI" id="CHEBI:58805"/>
        <dbReference type="EC" id="2.7.7.65"/>
    </reaction>
</comment>
<protein>
    <recommendedName>
        <fullName evidence="1">diguanylate cyclase</fullName>
        <ecNumber evidence="1">2.7.7.65</ecNumber>
    </recommendedName>
</protein>
<feature type="compositionally biased region" description="Low complexity" evidence="3">
    <location>
        <begin position="78"/>
        <end position="95"/>
    </location>
</feature>
<gene>
    <name evidence="6" type="ORF">AACH11_02675</name>
</gene>
<dbReference type="Proteomes" id="UP001368500">
    <property type="component" value="Unassembled WGS sequence"/>
</dbReference>
<comment type="caution">
    <text evidence="6">The sequence shown here is derived from an EMBL/GenBank/DDBJ whole genome shotgun (WGS) entry which is preliminary data.</text>
</comment>
<evidence type="ECO:0000256" key="4">
    <source>
        <dbReference type="SAM" id="Phobius"/>
    </source>
</evidence>
<keyword evidence="4" id="KW-0472">Membrane</keyword>
<dbReference type="EMBL" id="JBBUTF010000003">
    <property type="protein sequence ID" value="MEK8024873.1"/>
    <property type="molecule type" value="Genomic_DNA"/>
</dbReference>
<evidence type="ECO:0000256" key="1">
    <source>
        <dbReference type="ARBA" id="ARBA00012528"/>
    </source>
</evidence>
<accession>A0ABU9B5P5</accession>
<organism evidence="6 7">
    <name type="scientific">Pseudaquabacterium rugosum</name>
    <dbReference type="NCBI Taxonomy" id="2984194"/>
    <lineage>
        <taxon>Bacteria</taxon>
        <taxon>Pseudomonadati</taxon>
        <taxon>Pseudomonadota</taxon>
        <taxon>Betaproteobacteria</taxon>
        <taxon>Burkholderiales</taxon>
        <taxon>Sphaerotilaceae</taxon>
        <taxon>Pseudaquabacterium</taxon>
    </lineage>
</organism>
<name>A0ABU9B5P5_9BURK</name>
<dbReference type="InterPro" id="IPR029787">
    <property type="entry name" value="Nucleotide_cyclase"/>
</dbReference>
<dbReference type="EC" id="2.7.7.65" evidence="1"/>
<feature type="region of interest" description="Disordered" evidence="3">
    <location>
        <begin position="78"/>
        <end position="141"/>
    </location>
</feature>
<proteinExistence type="predicted"/>
<evidence type="ECO:0000259" key="5">
    <source>
        <dbReference type="PROSITE" id="PS50887"/>
    </source>
</evidence>
<dbReference type="NCBIfam" id="TIGR00254">
    <property type="entry name" value="GGDEF"/>
    <property type="match status" value="1"/>
</dbReference>
<evidence type="ECO:0000256" key="3">
    <source>
        <dbReference type="SAM" id="MobiDB-lite"/>
    </source>
</evidence>
<evidence type="ECO:0000313" key="6">
    <source>
        <dbReference type="EMBL" id="MEK8024873.1"/>
    </source>
</evidence>
<dbReference type="CDD" id="cd01949">
    <property type="entry name" value="GGDEF"/>
    <property type="match status" value="1"/>
</dbReference>